<dbReference type="PROSITE" id="PS51257">
    <property type="entry name" value="PROKAR_LIPOPROTEIN"/>
    <property type="match status" value="1"/>
</dbReference>
<evidence type="ECO:0000313" key="1">
    <source>
        <dbReference type="EMBL" id="MBD8003389.1"/>
    </source>
</evidence>
<sequence length="339" mass="38850">MKQIFLLYIATLSALLCGCNGDVFINDYAPSAEEIKLSDTDSTVTVSFKASNWVIRNVFSTDEDGAFREVLGDIYAKDGHLIAMNSPFYMSEEETVKMVIDQPDIHLTIERTDETHLCFSKPENMNLEPMMLTVNVGNDYDEREISVELEPSSRYEIDSIVYALDSYTYQDNVTVDTKMIKMTNATSEVINYIIMPYSHFLQEYTFTNLYIAGNPYRQNDVLKIFKGNIPTVPAPETERFNNDVSKKLVMKETTIQLNETTQCLPVPEDIFNIYKMFPINPHKLQICTIECCYGQFNVYCDIYVSQPRTGRKHLLKGILEIKAPISHTLIVGKEQDFNM</sequence>
<name>A0ABR8VF20_9BACT</name>
<reference evidence="1 2" key="1">
    <citation type="submission" date="2020-08" db="EMBL/GenBank/DDBJ databases">
        <title>A Genomic Blueprint of the Chicken Gut Microbiome.</title>
        <authorList>
            <person name="Gilroy R."/>
            <person name="Ravi A."/>
            <person name="Getino M."/>
            <person name="Pursley I."/>
            <person name="Horton D.L."/>
            <person name="Alikhan N.-F."/>
            <person name="Baker D."/>
            <person name="Gharbi K."/>
            <person name="Hall N."/>
            <person name="Watson M."/>
            <person name="Adriaenssens E.M."/>
            <person name="Foster-Nyarko E."/>
            <person name="Jarju S."/>
            <person name="Secka A."/>
            <person name="Antonio M."/>
            <person name="Oren A."/>
            <person name="Chaudhuri R."/>
            <person name="La Ragione R.M."/>
            <person name="Hildebrand F."/>
            <person name="Pallen M.J."/>
        </authorList>
    </citation>
    <scope>NUCLEOTIDE SEQUENCE [LARGE SCALE GENOMIC DNA]</scope>
    <source>
        <strain evidence="1 2">Sa1YUN3</strain>
    </source>
</reference>
<evidence type="ECO:0008006" key="3">
    <source>
        <dbReference type="Google" id="ProtNLM"/>
    </source>
</evidence>
<organism evidence="1 2">
    <name type="scientific">Phocaeicola faecium</name>
    <dbReference type="NCBI Taxonomy" id="2762213"/>
    <lineage>
        <taxon>Bacteria</taxon>
        <taxon>Pseudomonadati</taxon>
        <taxon>Bacteroidota</taxon>
        <taxon>Bacteroidia</taxon>
        <taxon>Bacteroidales</taxon>
        <taxon>Bacteroidaceae</taxon>
        <taxon>Phocaeicola</taxon>
    </lineage>
</organism>
<dbReference type="Proteomes" id="UP000616346">
    <property type="component" value="Unassembled WGS sequence"/>
</dbReference>
<accession>A0ABR8VF20</accession>
<dbReference type="RefSeq" id="WP_191710932.1">
    <property type="nucleotide sequence ID" value="NZ_JACSPQ010000055.1"/>
</dbReference>
<comment type="caution">
    <text evidence="1">The sequence shown here is derived from an EMBL/GenBank/DDBJ whole genome shotgun (WGS) entry which is preliminary data.</text>
</comment>
<keyword evidence="2" id="KW-1185">Reference proteome</keyword>
<proteinExistence type="predicted"/>
<dbReference type="EMBL" id="JACSPQ010000055">
    <property type="protein sequence ID" value="MBD8003389.1"/>
    <property type="molecule type" value="Genomic_DNA"/>
</dbReference>
<gene>
    <name evidence="1" type="ORF">H9626_14480</name>
</gene>
<evidence type="ECO:0000313" key="2">
    <source>
        <dbReference type="Proteomes" id="UP000616346"/>
    </source>
</evidence>
<protein>
    <recommendedName>
        <fullName evidence="3">DUF4973 domain-containing protein</fullName>
    </recommendedName>
</protein>